<feature type="transmembrane region" description="Helical" evidence="1">
    <location>
        <begin position="50"/>
        <end position="73"/>
    </location>
</feature>
<dbReference type="AlphaFoldDB" id="A0A0R2BKR4"/>
<keyword evidence="3" id="KW-1185">Reference proteome</keyword>
<dbReference type="PANTHER" id="PTHR37305:SF1">
    <property type="entry name" value="MEMBRANE PROTEIN"/>
    <property type="match status" value="1"/>
</dbReference>
<evidence type="ECO:0000313" key="3">
    <source>
        <dbReference type="Proteomes" id="UP000051813"/>
    </source>
</evidence>
<reference evidence="2 3" key="1">
    <citation type="journal article" date="2015" name="Genome Announc.">
        <title>Expanding the biotechnology potential of lactobacilli through comparative genomics of 213 strains and associated genera.</title>
        <authorList>
            <person name="Sun Z."/>
            <person name="Harris H.M."/>
            <person name="McCann A."/>
            <person name="Guo C."/>
            <person name="Argimon S."/>
            <person name="Zhang W."/>
            <person name="Yang X."/>
            <person name="Jeffery I.B."/>
            <person name="Cooney J.C."/>
            <person name="Kagawa T.F."/>
            <person name="Liu W."/>
            <person name="Song Y."/>
            <person name="Salvetti E."/>
            <person name="Wrobel A."/>
            <person name="Rasinkangas P."/>
            <person name="Parkhill J."/>
            <person name="Rea M.C."/>
            <person name="O'Sullivan O."/>
            <person name="Ritari J."/>
            <person name="Douillard F.P."/>
            <person name="Paul Ross R."/>
            <person name="Yang R."/>
            <person name="Briner A.E."/>
            <person name="Felis G.E."/>
            <person name="de Vos W.M."/>
            <person name="Barrangou R."/>
            <person name="Klaenhammer T.R."/>
            <person name="Caufield P.W."/>
            <person name="Cui Y."/>
            <person name="Zhang H."/>
            <person name="O'Toole P.W."/>
        </authorList>
    </citation>
    <scope>NUCLEOTIDE SEQUENCE [LARGE SCALE GENOMIC DNA]</scope>
    <source>
        <strain evidence="2 3">DSM 20335</strain>
    </source>
</reference>
<evidence type="ECO:0008006" key="4">
    <source>
        <dbReference type="Google" id="ProtNLM"/>
    </source>
</evidence>
<keyword evidence="1" id="KW-1133">Transmembrane helix</keyword>
<dbReference type="PATRIC" id="fig|1423738.3.peg.557"/>
<accession>A0A0R2BKR4</accession>
<feature type="transmembrane region" description="Helical" evidence="1">
    <location>
        <begin position="142"/>
        <end position="164"/>
    </location>
</feature>
<keyword evidence="1" id="KW-0472">Membrane</keyword>
<dbReference type="EMBL" id="AYYK01000001">
    <property type="protein sequence ID" value="KRM79850.1"/>
    <property type="molecule type" value="Genomic_DNA"/>
</dbReference>
<name>A0A0R2BKR4_9LACO</name>
<keyword evidence="1" id="KW-0812">Transmembrane</keyword>
<proteinExistence type="predicted"/>
<comment type="caution">
    <text evidence="2">The sequence shown here is derived from an EMBL/GenBank/DDBJ whole genome shotgun (WGS) entry which is preliminary data.</text>
</comment>
<organism evidence="2 3">
    <name type="scientific">Lapidilactobacillus dextrinicus DSM 20335</name>
    <dbReference type="NCBI Taxonomy" id="1423738"/>
    <lineage>
        <taxon>Bacteria</taxon>
        <taxon>Bacillati</taxon>
        <taxon>Bacillota</taxon>
        <taxon>Bacilli</taxon>
        <taxon>Lactobacillales</taxon>
        <taxon>Lactobacillaceae</taxon>
        <taxon>Lapidilactobacillus</taxon>
    </lineage>
</organism>
<evidence type="ECO:0000313" key="2">
    <source>
        <dbReference type="EMBL" id="KRM79850.1"/>
    </source>
</evidence>
<feature type="transmembrane region" description="Helical" evidence="1">
    <location>
        <begin position="94"/>
        <end position="122"/>
    </location>
</feature>
<feature type="transmembrane region" description="Helical" evidence="1">
    <location>
        <begin position="20"/>
        <end position="38"/>
    </location>
</feature>
<feature type="transmembrane region" description="Helical" evidence="1">
    <location>
        <begin position="171"/>
        <end position="195"/>
    </location>
</feature>
<gene>
    <name evidence="2" type="ORF">FC84_GL000547</name>
</gene>
<dbReference type="Proteomes" id="UP000051813">
    <property type="component" value="Unassembled WGS sequence"/>
</dbReference>
<dbReference type="Pfam" id="PF12730">
    <property type="entry name" value="ABC2_membrane_4"/>
    <property type="match status" value="1"/>
</dbReference>
<dbReference type="PANTHER" id="PTHR37305">
    <property type="entry name" value="INTEGRAL MEMBRANE PROTEIN-RELATED"/>
    <property type="match status" value="1"/>
</dbReference>
<dbReference type="RefSeq" id="WP_057753729.1">
    <property type="nucleotide sequence ID" value="NZ_AYYK01000001.1"/>
</dbReference>
<protein>
    <recommendedName>
        <fullName evidence="4">ABC transporter permease</fullName>
    </recommendedName>
</protein>
<evidence type="ECO:0000256" key="1">
    <source>
        <dbReference type="SAM" id="Phobius"/>
    </source>
</evidence>
<feature type="transmembrane region" description="Helical" evidence="1">
    <location>
        <begin position="230"/>
        <end position="250"/>
    </location>
</feature>
<sequence>MGTLIKQELYKLVHKRGTWLALAFMVLTQIGFAIIGKFNPEILPIDSLIASNYIGGALIIFIMIASTATIISMEFQYGTIKQLLYRQYYRSQIFISKIIVLLLQFLVLQVVATLMTFILTFILKPDFHWQAPFGHQTFIKQYFLSMGGNWLVTLLLLSFVLLLATWFKTNAAAIVSGFVGYFIVQIASSLLILLIGRWEWLKWNPLTMLLVQAQINSPDMSKVTMLSTSTMVAGALIYTVIFTVIAYFSFRKHSV</sequence>
<dbReference type="STRING" id="1423738.FC84_GL000547"/>